<keyword evidence="2" id="KW-1185">Reference proteome</keyword>
<name>A0AAV7X8J6_9NEOP</name>
<sequence length="508" mass="57123">MSWSRQTVLLLARCKNTLHLALSTSRPRSQRCFLSGGLRRLMSGEAPGGGDRARNGNQFAENSVTLATEQNITPLGLRPNTGAGYVRLVEQQLAHLTSWEAAAFLFNLLEALRLAQSCLSDCSNPELDLLISFLSELESETAFLASKHSGHAKSTQQLPRKIVKLPKHFFVNDSKEPKVQIFPELPFYVSPTMASAMKESMASDNWKDFVTYFLEEIYGDDLVYLTAMGWKNTQGIHPLILRGLVDFASRKNSNVSESDVKVLINAIIGSKKICHIKARRRKVAVNYESVVKTSNNSQFDAALSTCPPHTCKGADYIQLVEQEIRHSASEKNLAFVASVLESLKTTLATEINADLSFLVSFLDALVSETEKALKEKENFRSCRQIPQKTVKLPNHYFVNDNQEKIPKVQIFFNVPFFVSPALASIMEDRKNNWKSFVQKFLECIYGDDLVHLAAQAKGEKQGIHPYIFQGLADLAMQEDKSVSQVDVARRINQVTSNKRISFKRRKWQ</sequence>
<evidence type="ECO:0000313" key="1">
    <source>
        <dbReference type="EMBL" id="KAJ1520748.1"/>
    </source>
</evidence>
<comment type="caution">
    <text evidence="1">The sequence shown here is derived from an EMBL/GenBank/DDBJ whole genome shotgun (WGS) entry which is preliminary data.</text>
</comment>
<dbReference type="EMBL" id="JAPTSV010000014">
    <property type="protein sequence ID" value="KAJ1520748.1"/>
    <property type="molecule type" value="Genomic_DNA"/>
</dbReference>
<proteinExistence type="predicted"/>
<reference evidence="1" key="1">
    <citation type="submission" date="2022-12" db="EMBL/GenBank/DDBJ databases">
        <title>Chromosome-level genome assembly of the bean flower thrips Megalurothrips usitatus.</title>
        <authorList>
            <person name="Ma L."/>
            <person name="Liu Q."/>
            <person name="Li H."/>
            <person name="Cai W."/>
        </authorList>
    </citation>
    <scope>NUCLEOTIDE SEQUENCE</scope>
    <source>
        <strain evidence="1">Cailab_2022a</strain>
    </source>
</reference>
<organism evidence="1 2">
    <name type="scientific">Megalurothrips usitatus</name>
    <name type="common">bean blossom thrips</name>
    <dbReference type="NCBI Taxonomy" id="439358"/>
    <lineage>
        <taxon>Eukaryota</taxon>
        <taxon>Metazoa</taxon>
        <taxon>Ecdysozoa</taxon>
        <taxon>Arthropoda</taxon>
        <taxon>Hexapoda</taxon>
        <taxon>Insecta</taxon>
        <taxon>Pterygota</taxon>
        <taxon>Neoptera</taxon>
        <taxon>Paraneoptera</taxon>
        <taxon>Thysanoptera</taxon>
        <taxon>Terebrantia</taxon>
        <taxon>Thripoidea</taxon>
        <taxon>Thripidae</taxon>
        <taxon>Megalurothrips</taxon>
    </lineage>
</organism>
<evidence type="ECO:0000313" key="2">
    <source>
        <dbReference type="Proteomes" id="UP001075354"/>
    </source>
</evidence>
<gene>
    <name evidence="1" type="ORF">ONE63_003843</name>
</gene>
<accession>A0AAV7X8J6</accession>
<dbReference type="AlphaFoldDB" id="A0AAV7X8J6"/>
<protein>
    <submittedName>
        <fullName evidence="1">Uncharacterized protein</fullName>
    </submittedName>
</protein>
<dbReference type="Proteomes" id="UP001075354">
    <property type="component" value="Chromosome 14"/>
</dbReference>